<evidence type="ECO:0000313" key="4">
    <source>
        <dbReference type="EMBL" id="URE37443.1"/>
    </source>
</evidence>
<reference evidence="4" key="1">
    <citation type="submission" date="2022-05" db="EMBL/GenBank/DDBJ databases">
        <title>The Musa troglodytarum L. genome provides insights into the mechanism of non-climacteric behaviour and enrichment of carotenoids.</title>
        <authorList>
            <person name="Wang J."/>
        </authorList>
    </citation>
    <scope>NUCLEOTIDE SEQUENCE</scope>
    <source>
        <tissue evidence="4">Leaf</tissue>
    </source>
</reference>
<dbReference type="OrthoDB" id="6431331at2759"/>
<dbReference type="InterPro" id="IPR029058">
    <property type="entry name" value="AB_hydrolase_fold"/>
</dbReference>
<proteinExistence type="inferred from homology"/>
<gene>
    <name evidence="4" type="ORF">MUK42_15485</name>
</gene>
<dbReference type="SUPFAM" id="SSF53474">
    <property type="entry name" value="alpha/beta-Hydrolases"/>
    <property type="match status" value="1"/>
</dbReference>
<dbReference type="InterPro" id="IPR000073">
    <property type="entry name" value="AB_hydrolase_1"/>
</dbReference>
<organism evidence="4 5">
    <name type="scientific">Musa troglodytarum</name>
    <name type="common">fe'i banana</name>
    <dbReference type="NCBI Taxonomy" id="320322"/>
    <lineage>
        <taxon>Eukaryota</taxon>
        <taxon>Viridiplantae</taxon>
        <taxon>Streptophyta</taxon>
        <taxon>Embryophyta</taxon>
        <taxon>Tracheophyta</taxon>
        <taxon>Spermatophyta</taxon>
        <taxon>Magnoliopsida</taxon>
        <taxon>Liliopsida</taxon>
        <taxon>Zingiberales</taxon>
        <taxon>Musaceae</taxon>
        <taxon>Musa</taxon>
    </lineage>
</organism>
<dbReference type="Gene3D" id="3.40.50.2000">
    <property type="entry name" value="Glycogen Phosphorylase B"/>
    <property type="match status" value="1"/>
</dbReference>
<dbReference type="Gene3D" id="3.40.50.1820">
    <property type="entry name" value="alpha/beta hydrolase"/>
    <property type="match status" value="1"/>
</dbReference>
<protein>
    <submittedName>
        <fullName evidence="4">TAP-like protein</fullName>
    </submittedName>
</protein>
<comment type="similarity">
    <text evidence="1">Belongs to the UDP-glycosyltransferase family.</text>
</comment>
<sequence length="467" mass="52197">MPRWPSVTAFRDRCHRRAFLAAGLRPSATALADGATVHCWVPARPDPSRSPLLLLHGFGATAIWQWSAHLRPLLRAGFDLYVPDLLFFGVSAAPGPDRSESYQAQCIMAAMEAAGVRRFGLVGVSYGGFVAYRMAAMYPTAVERVVLCCAGVCLEERDLAAGLFVVSELRDAIEILLPQRPEKLRQLVRLSFVRPPPVMPSFFLRDYIQVMCKDYVKEKTELIHALINERKHSDLPKIKQPTLIFWGEQDQIFPLELGHRLQRHLGDNSQLAVISNAGHAVNLEKNQSIERERARERERGCMSMRKPHAVCIPYPAQGHVTPMMMLAKHLHSHGFHITFVNTQYNHRRLLRSKALSSADVLPDFRFESIPDGLPPSDEDATQDIPSLCDSIQNNALPPFLDLLRQLNEGSPPVTCVVSDGVMSFTLDAAKELSIPEVIFWTPSACGTMGYLHYKHLLERGLTPLKGA</sequence>
<dbReference type="EMBL" id="CP097510">
    <property type="protein sequence ID" value="URE37443.1"/>
    <property type="molecule type" value="Genomic_DNA"/>
</dbReference>
<dbReference type="SUPFAM" id="SSF53756">
    <property type="entry name" value="UDP-Glycosyltransferase/glycogen phosphorylase"/>
    <property type="match status" value="1"/>
</dbReference>
<evidence type="ECO:0000313" key="5">
    <source>
        <dbReference type="Proteomes" id="UP001055439"/>
    </source>
</evidence>
<accession>A0A9E7HXR0</accession>
<dbReference type="PANTHER" id="PTHR43139">
    <property type="entry name" value="SI:DKEY-122A22.2"/>
    <property type="match status" value="1"/>
</dbReference>
<name>A0A9E7HXR0_9LILI</name>
<dbReference type="InterPro" id="IPR058980">
    <property type="entry name" value="Glyco_transf_N"/>
</dbReference>
<evidence type="ECO:0000259" key="3">
    <source>
        <dbReference type="Pfam" id="PF26168"/>
    </source>
</evidence>
<dbReference type="PANTHER" id="PTHR43139:SF59">
    <property type="entry name" value="ALPHA_BETA-HYDROLASES SUPERFAMILY PROTEIN"/>
    <property type="match status" value="1"/>
</dbReference>
<keyword evidence="5" id="KW-1185">Reference proteome</keyword>
<feature type="domain" description="AB hydrolase-1" evidence="2">
    <location>
        <begin position="51"/>
        <end position="285"/>
    </location>
</feature>
<dbReference type="Proteomes" id="UP001055439">
    <property type="component" value="Chromosome 8"/>
</dbReference>
<feature type="domain" description="Glycosyltransferase N-terminal" evidence="3">
    <location>
        <begin position="310"/>
        <end position="434"/>
    </location>
</feature>
<dbReference type="InterPro" id="IPR052370">
    <property type="entry name" value="Meta-cleavage_hydrolase"/>
</dbReference>
<evidence type="ECO:0000259" key="2">
    <source>
        <dbReference type="Pfam" id="PF00561"/>
    </source>
</evidence>
<evidence type="ECO:0000256" key="1">
    <source>
        <dbReference type="ARBA" id="ARBA00009995"/>
    </source>
</evidence>
<dbReference type="PRINTS" id="PR00111">
    <property type="entry name" value="ABHYDROLASE"/>
</dbReference>
<dbReference type="Pfam" id="PF00561">
    <property type="entry name" value="Abhydrolase_1"/>
    <property type="match status" value="1"/>
</dbReference>
<dbReference type="Pfam" id="PF26168">
    <property type="entry name" value="Glyco_transf_N"/>
    <property type="match status" value="1"/>
</dbReference>
<dbReference type="AlphaFoldDB" id="A0A9E7HXR0"/>